<evidence type="ECO:0000256" key="3">
    <source>
        <dbReference type="PROSITE-ProRule" id="PRU00175"/>
    </source>
</evidence>
<organism evidence="5 6">
    <name type="scientific">Lasius niger</name>
    <name type="common">Black garden ant</name>
    <dbReference type="NCBI Taxonomy" id="67767"/>
    <lineage>
        <taxon>Eukaryota</taxon>
        <taxon>Metazoa</taxon>
        <taxon>Ecdysozoa</taxon>
        <taxon>Arthropoda</taxon>
        <taxon>Hexapoda</taxon>
        <taxon>Insecta</taxon>
        <taxon>Pterygota</taxon>
        <taxon>Neoptera</taxon>
        <taxon>Endopterygota</taxon>
        <taxon>Hymenoptera</taxon>
        <taxon>Apocrita</taxon>
        <taxon>Aculeata</taxon>
        <taxon>Formicoidea</taxon>
        <taxon>Formicidae</taxon>
        <taxon>Formicinae</taxon>
        <taxon>Lasius</taxon>
        <taxon>Lasius</taxon>
    </lineage>
</organism>
<dbReference type="InterPro" id="IPR001841">
    <property type="entry name" value="Znf_RING"/>
</dbReference>
<dbReference type="OrthoDB" id="1711136at2759"/>
<dbReference type="SUPFAM" id="SSF57850">
    <property type="entry name" value="RING/U-box"/>
    <property type="match status" value="1"/>
</dbReference>
<dbReference type="Pfam" id="PF13920">
    <property type="entry name" value="zf-C3HC4_3"/>
    <property type="match status" value="1"/>
</dbReference>
<accession>A0A0J7JW57</accession>
<dbReference type="InterPro" id="IPR013083">
    <property type="entry name" value="Znf_RING/FYVE/PHD"/>
</dbReference>
<dbReference type="PANTHER" id="PTHR14879">
    <property type="entry name" value="CASPASE REGULATOR, RING FINGER DOMAIN-CONTAINING"/>
    <property type="match status" value="1"/>
</dbReference>
<dbReference type="Gene3D" id="3.30.40.10">
    <property type="entry name" value="Zinc/RING finger domain, C3HC4 (zinc finger)"/>
    <property type="match status" value="1"/>
</dbReference>
<keyword evidence="1 3" id="KW-0863">Zinc-finger</keyword>
<dbReference type="EMBL" id="LBMM01028649">
    <property type="protein sequence ID" value="KMQ82076.1"/>
    <property type="molecule type" value="Genomic_DNA"/>
</dbReference>
<keyword evidence="1 3" id="KW-0479">Metal-binding</keyword>
<dbReference type="PaxDb" id="67767-A0A0J7JW57"/>
<dbReference type="GO" id="GO:0008270">
    <property type="term" value="F:zinc ion binding"/>
    <property type="evidence" value="ECO:0007669"/>
    <property type="project" value="UniProtKB-KW"/>
</dbReference>
<dbReference type="Proteomes" id="UP000036403">
    <property type="component" value="Unassembled WGS sequence"/>
</dbReference>
<evidence type="ECO:0000313" key="5">
    <source>
        <dbReference type="EMBL" id="KMQ82076.1"/>
    </source>
</evidence>
<reference evidence="5 6" key="1">
    <citation type="submission" date="2015-04" db="EMBL/GenBank/DDBJ databases">
        <title>Lasius niger genome sequencing.</title>
        <authorList>
            <person name="Konorov E.A."/>
            <person name="Nikitin M.A."/>
            <person name="Kirill M.V."/>
            <person name="Chang P."/>
        </authorList>
    </citation>
    <scope>NUCLEOTIDE SEQUENCE [LARGE SCALE GENOMIC DNA]</scope>
    <source>
        <tissue evidence="5">Whole</tissue>
    </source>
</reference>
<evidence type="ECO:0000256" key="2">
    <source>
        <dbReference type="ARBA" id="ARBA00022833"/>
    </source>
</evidence>
<keyword evidence="6" id="KW-1185">Reference proteome</keyword>
<proteinExistence type="predicted"/>
<name>A0A0J7JW57_LASNI</name>
<feature type="domain" description="RING-type" evidence="4">
    <location>
        <begin position="208"/>
        <end position="243"/>
    </location>
</feature>
<keyword evidence="2" id="KW-0862">Zinc</keyword>
<comment type="caution">
    <text evidence="5">The sequence shown here is derived from an EMBL/GenBank/DDBJ whole genome shotgun (WGS) entry which is preliminary data.</text>
</comment>
<dbReference type="PROSITE" id="PS50089">
    <property type="entry name" value="ZF_RING_2"/>
    <property type="match status" value="1"/>
</dbReference>
<evidence type="ECO:0000313" key="6">
    <source>
        <dbReference type="Proteomes" id="UP000036403"/>
    </source>
</evidence>
<dbReference type="AlphaFoldDB" id="A0A0J7JW57"/>
<protein>
    <submittedName>
        <fullName evidence="5">Zinc c3hc4 type ring finger domain containing protein</fullName>
    </submittedName>
</protein>
<evidence type="ECO:0000256" key="1">
    <source>
        <dbReference type="ARBA" id="ARBA00022771"/>
    </source>
</evidence>
<gene>
    <name evidence="5" type="ORF">RF55_24274</name>
</gene>
<evidence type="ECO:0000259" key="4">
    <source>
        <dbReference type="PROSITE" id="PS50089"/>
    </source>
</evidence>
<sequence>MRYADLVDLVLDTPDLKRSLDQLLVSHPRAVNLVTRDWHLLIDAMDPFRFGESRTIKHYDIEYVEGTSRSFAVVGYFKSLEKEIHCVERCPPLERLAEKVLDEHDGPFDFCRPSRNFKFFYEYCRCGLGSLCMNATELLDARYDPDRFPAILLLSLDCRLRFRINGVNMGRFGGVCKYKIVFSDSATTTIIGKKKKKTCANATTTMTCVICMDEDRSVAIQPCGHCVCCAGCSKKIESCPICRKDVRSLITVYF</sequence>
<dbReference type="PANTHER" id="PTHR14879:SF5">
    <property type="entry name" value="RING-TYPE DOMAIN-CONTAINING PROTEIN"/>
    <property type="match status" value="1"/>
</dbReference>
<dbReference type="InterPro" id="IPR051728">
    <property type="entry name" value="RING-FYVE_E3_ubiquitin-ligase"/>
</dbReference>